<proteinExistence type="inferred from homology"/>
<feature type="transmembrane region" description="Helical" evidence="4">
    <location>
        <begin position="241"/>
        <end position="260"/>
    </location>
</feature>
<comment type="similarity">
    <text evidence="2">Belongs to the major facilitator superfamily. Monocarboxylate porter (TC 2.A.1.13) family.</text>
</comment>
<dbReference type="Proteomes" id="UP001565368">
    <property type="component" value="Unassembled WGS sequence"/>
</dbReference>
<feature type="transmembrane region" description="Helical" evidence="4">
    <location>
        <begin position="142"/>
        <end position="165"/>
    </location>
</feature>
<evidence type="ECO:0008006" key="7">
    <source>
        <dbReference type="Google" id="ProtNLM"/>
    </source>
</evidence>
<gene>
    <name evidence="5" type="ORF">Q8F55_002030</name>
</gene>
<dbReference type="InterPro" id="IPR036259">
    <property type="entry name" value="MFS_trans_sf"/>
</dbReference>
<dbReference type="PANTHER" id="PTHR11360:SF177">
    <property type="entry name" value="RIBOFLAVIN TRANSPORTER MCH5"/>
    <property type="match status" value="1"/>
</dbReference>
<comment type="subcellular location">
    <subcellularLocation>
        <location evidence="1">Membrane</location>
        <topology evidence="1">Multi-pass membrane protein</topology>
    </subcellularLocation>
</comment>
<evidence type="ECO:0000313" key="6">
    <source>
        <dbReference type="Proteomes" id="UP001565368"/>
    </source>
</evidence>
<evidence type="ECO:0000256" key="1">
    <source>
        <dbReference type="ARBA" id="ARBA00004141"/>
    </source>
</evidence>
<feature type="compositionally biased region" description="Basic and acidic residues" evidence="3">
    <location>
        <begin position="485"/>
        <end position="496"/>
    </location>
</feature>
<keyword evidence="4" id="KW-1133">Transmembrane helix</keyword>
<evidence type="ECO:0000256" key="4">
    <source>
        <dbReference type="SAM" id="Phobius"/>
    </source>
</evidence>
<feature type="transmembrane region" description="Helical" evidence="4">
    <location>
        <begin position="411"/>
        <end position="432"/>
    </location>
</feature>
<accession>A0ABR3Q8R7</accession>
<feature type="transmembrane region" description="Helical" evidence="4">
    <location>
        <begin position="344"/>
        <end position="366"/>
    </location>
</feature>
<feature type="transmembrane region" description="Helical" evidence="4">
    <location>
        <begin position="177"/>
        <end position="203"/>
    </location>
</feature>
<feature type="transmembrane region" description="Helical" evidence="4">
    <location>
        <begin position="210"/>
        <end position="229"/>
    </location>
</feature>
<feature type="transmembrane region" description="Helical" evidence="4">
    <location>
        <begin position="378"/>
        <end position="399"/>
    </location>
</feature>
<feature type="transmembrane region" description="Helical" evidence="4">
    <location>
        <begin position="284"/>
        <end position="302"/>
    </location>
</feature>
<name>A0ABR3Q8R7_9TREE</name>
<dbReference type="Gene3D" id="1.20.1250.20">
    <property type="entry name" value="MFS general substrate transporter like domains"/>
    <property type="match status" value="1"/>
</dbReference>
<dbReference type="InterPro" id="IPR050327">
    <property type="entry name" value="Proton-linked_MCT"/>
</dbReference>
<evidence type="ECO:0000256" key="2">
    <source>
        <dbReference type="ARBA" id="ARBA00006727"/>
    </source>
</evidence>
<dbReference type="Pfam" id="PF07690">
    <property type="entry name" value="MFS_1"/>
    <property type="match status" value="1"/>
</dbReference>
<organism evidence="5 6">
    <name type="scientific">Vanrija albida</name>
    <dbReference type="NCBI Taxonomy" id="181172"/>
    <lineage>
        <taxon>Eukaryota</taxon>
        <taxon>Fungi</taxon>
        <taxon>Dikarya</taxon>
        <taxon>Basidiomycota</taxon>
        <taxon>Agaricomycotina</taxon>
        <taxon>Tremellomycetes</taxon>
        <taxon>Trichosporonales</taxon>
        <taxon>Trichosporonaceae</taxon>
        <taxon>Vanrija</taxon>
    </lineage>
</organism>
<dbReference type="SUPFAM" id="SSF103473">
    <property type="entry name" value="MFS general substrate transporter"/>
    <property type="match status" value="1"/>
</dbReference>
<feature type="transmembrane region" description="Helical" evidence="4">
    <location>
        <begin position="438"/>
        <end position="462"/>
    </location>
</feature>
<dbReference type="EMBL" id="JBBXJM010000002">
    <property type="protein sequence ID" value="KAL1411081.1"/>
    <property type="molecule type" value="Genomic_DNA"/>
</dbReference>
<keyword evidence="4" id="KW-0812">Transmembrane</keyword>
<protein>
    <recommendedName>
        <fullName evidence="7">Major facilitator superfamily (MFS) profile domain-containing protein</fullName>
    </recommendedName>
</protein>
<comment type="caution">
    <text evidence="5">The sequence shown here is derived from an EMBL/GenBank/DDBJ whole genome shotgun (WGS) entry which is preliminary data.</text>
</comment>
<evidence type="ECO:0000256" key="3">
    <source>
        <dbReference type="SAM" id="MobiDB-lite"/>
    </source>
</evidence>
<feature type="transmembrane region" description="Helical" evidence="4">
    <location>
        <begin position="314"/>
        <end position="332"/>
    </location>
</feature>
<keyword evidence="4" id="KW-0472">Membrane</keyword>
<dbReference type="GeneID" id="95983073"/>
<dbReference type="InterPro" id="IPR011701">
    <property type="entry name" value="MFS"/>
</dbReference>
<sequence>MTTYLGGHDATPADLALVRTFSPRLRSSRDDDILAELQHELGLERPITPPPTARDRAVLDAGPPPDGGREAWLCVAGAFLVLFCVFGFVTSMGQLQAFYLDHQLAAYSKPTVAWISSCQSMFTFLGSVFFGRLFDVHGARGLVVGGTLLSFGALVGISCKLGSWASLRPVCKEYYQFLLAHAAFGISGSFIYSPATGIAAHWFLRRRSTAVGVIVCGAGLGGVVYPILIRELCSRLAFRDAMLTVAGFNLVLMIPACFWMKTRLPPRDPPPLSALAKPWKEPRYTFLVIGACVVAVNFFTPYFNAPVYTAASHAHPSVTAYSIAIIQAGSFIGRVSSGFLADRLGVWTVFGAAGFAASISVFALWTASVGTAGSVIGLLVYGAASGAWITLVAACVASISPTCEIGMRLGMLWSAIALPILPGPVVSGKLITAAGGKFTLAAAFVGSTLLLGAALCVGPAVYGRFARDVTGAAGGETDTASEETAVGKDVKGGGKE</sequence>
<feature type="transmembrane region" description="Helical" evidence="4">
    <location>
        <begin position="112"/>
        <end position="130"/>
    </location>
</feature>
<feature type="transmembrane region" description="Helical" evidence="4">
    <location>
        <begin position="71"/>
        <end position="92"/>
    </location>
</feature>
<dbReference type="RefSeq" id="XP_069211025.1">
    <property type="nucleotide sequence ID" value="XM_069350639.1"/>
</dbReference>
<evidence type="ECO:0000313" key="5">
    <source>
        <dbReference type="EMBL" id="KAL1411081.1"/>
    </source>
</evidence>
<dbReference type="PANTHER" id="PTHR11360">
    <property type="entry name" value="MONOCARBOXYLATE TRANSPORTER"/>
    <property type="match status" value="1"/>
</dbReference>
<reference evidence="5 6" key="1">
    <citation type="submission" date="2023-08" db="EMBL/GenBank/DDBJ databases">
        <title>Annotated Genome Sequence of Vanrija albida AlHP1.</title>
        <authorList>
            <person name="Herzog R."/>
        </authorList>
    </citation>
    <scope>NUCLEOTIDE SEQUENCE [LARGE SCALE GENOMIC DNA]</scope>
    <source>
        <strain evidence="5 6">AlHP1</strain>
    </source>
</reference>
<keyword evidence="6" id="KW-1185">Reference proteome</keyword>
<feature type="region of interest" description="Disordered" evidence="3">
    <location>
        <begin position="473"/>
        <end position="496"/>
    </location>
</feature>